<feature type="region of interest" description="Disordered" evidence="1">
    <location>
        <begin position="849"/>
        <end position="884"/>
    </location>
</feature>
<evidence type="ECO:0000313" key="2">
    <source>
        <dbReference type="EMBL" id="PFH34207.1"/>
    </source>
</evidence>
<dbReference type="Proteomes" id="UP000224006">
    <property type="component" value="Unassembled WGS sequence"/>
</dbReference>
<dbReference type="PANTHER" id="PTHR40861">
    <property type="entry name" value="DUF2183 DOMAIN-CONTAINING PROTEIN"/>
    <property type="match status" value="1"/>
</dbReference>
<feature type="compositionally biased region" description="Pro residues" evidence="1">
    <location>
        <begin position="209"/>
        <end position="223"/>
    </location>
</feature>
<organism evidence="2 3">
    <name type="scientific">Besnoitia besnoiti</name>
    <name type="common">Apicomplexan protozoan</name>
    <dbReference type="NCBI Taxonomy" id="94643"/>
    <lineage>
        <taxon>Eukaryota</taxon>
        <taxon>Sar</taxon>
        <taxon>Alveolata</taxon>
        <taxon>Apicomplexa</taxon>
        <taxon>Conoidasida</taxon>
        <taxon>Coccidia</taxon>
        <taxon>Eucoccidiorida</taxon>
        <taxon>Eimeriorina</taxon>
        <taxon>Sarcocystidae</taxon>
        <taxon>Besnoitia</taxon>
    </lineage>
</organism>
<feature type="compositionally biased region" description="Polar residues" evidence="1">
    <location>
        <begin position="770"/>
        <end position="783"/>
    </location>
</feature>
<dbReference type="KEGG" id="bbes:BESB_073590"/>
<keyword evidence="3" id="KW-1185">Reference proteome</keyword>
<feature type="region of interest" description="Disordered" evidence="1">
    <location>
        <begin position="952"/>
        <end position="977"/>
    </location>
</feature>
<reference evidence="2 3" key="1">
    <citation type="submission" date="2017-09" db="EMBL/GenBank/DDBJ databases">
        <title>Genome sequencing of Besnoitia besnoiti strain Bb-Ger1.</title>
        <authorList>
            <person name="Schares G."/>
            <person name="Venepally P."/>
            <person name="Lorenzi H.A."/>
        </authorList>
    </citation>
    <scope>NUCLEOTIDE SEQUENCE [LARGE SCALE GENOMIC DNA]</scope>
    <source>
        <strain evidence="2 3">Bb-Ger1</strain>
    </source>
</reference>
<accession>A0A2A9MEZ8</accession>
<feature type="compositionally biased region" description="Basic and acidic residues" evidence="1">
    <location>
        <begin position="960"/>
        <end position="972"/>
    </location>
</feature>
<proteinExistence type="predicted"/>
<evidence type="ECO:0000313" key="3">
    <source>
        <dbReference type="Proteomes" id="UP000224006"/>
    </source>
</evidence>
<feature type="region of interest" description="Disordered" evidence="1">
    <location>
        <begin position="766"/>
        <end position="805"/>
    </location>
</feature>
<gene>
    <name evidence="2" type="ORF">BESB_073590</name>
</gene>
<feature type="region of interest" description="Disordered" evidence="1">
    <location>
        <begin position="899"/>
        <end position="933"/>
    </location>
</feature>
<dbReference type="PANTHER" id="PTHR40861:SF1">
    <property type="entry name" value="PHOSPHATIDATE PHOSPHATASE APP1 CATALYTIC DOMAIN-CONTAINING PROTEIN"/>
    <property type="match status" value="1"/>
</dbReference>
<sequence>MSRSRFLAARRRASCLFVLCSSLLLAQLSARFRTLLLLHAAPPLSPAVRGAGEEAAARPRPTFGPFAADGGSGVSAWRRVGAEFNGVLVLTDIDDTLWSSGNWRLAGKSLGGIDGDLSRGQTYPGIGALYFLLSSGPHVTAAPVNMMLPTCPTRLASPLWETCPVTDYRSWVLRTLAAASATSASSPFALSAPPASPPPPPPVDDDKPPPPPVDDGKPPPPPPVDDDKPPPPPRVVDDNPPPPPRVDDDKPPLPPRVGLLTARASTSAMRTFTRPASFYGAVETALIHGARQVYGPGVEGWGRVRFENSMELFRDVIGGQHSRGRGKISGFKEALARFPDVTPIFSGDTGEKDVEAAAGMALYAQNKLAAVFVHVVIGATEDEEEAEFEEGHNVRLTPFTLRFNGRRIPSLRLVADVSVLLHPGDPQPTSFASLSDTHLYAAGMGVAGVFKPLMVAYARDDRRQRLKLDDPTNRRAMQEEETLLRKYVGLPIFFLKYGQLDIQRRFGLKRQTTRNPLRKLYKKLSSGLKKGVSKVVSLQWTEEEELRGYIDLSDVPSSGNFSQADDLGVPFIPYRTALGAGISAFVLEMLTLQDLVNLAVAAIRDYRSLGPAEACAQKEVLDDLFFDLHYMQDLAGDALRRARLENRAIFEDGVEAIRTFRSQSKKFCIPMGPSLSWALGEDVGACLALFHGPTAPQSAAGASGAYARGAVELAAILPAVAPLARAACTFMDQMKYWKSAGGDELEVLSLKFSLALNQAVELSNDDDISARQSSVPSRESSTRAGADLNVPDARPPSLSDSGFSSYPLVQEDPSFNSSAVAASPMPLLRPSSGTVNVDDSWSLSPGLQLAERSGSSSAGLARPRASASSTNDRRRPLEGAGTRAQPLVGYAGLAASLAPSPAAERRPETLAVSKASTVADSDLGDDEPDASLFERRSPTSVPVRNFYIGATPPDVSVSPRDLRGDMGGKDLSPDAAATSSLSPSAVASINECPYPSVRKLLLVMRPICEKQQKNYGLAAPCAVMSRLLYDDGVLDIFAEVAAWMERGAKTPLYLPKLHLTLDPEHYRLGTLMRKENSSFRNLRSVLTRGRGHHAYNLIELKRRHRSCVCGIMAVSVIPEEQPRSPRAIAFVRPDHAE</sequence>
<dbReference type="GeneID" id="40312285"/>
<dbReference type="OrthoDB" id="191535at2759"/>
<comment type="caution">
    <text evidence="2">The sequence shown here is derived from an EMBL/GenBank/DDBJ whole genome shotgun (WGS) entry which is preliminary data.</text>
</comment>
<dbReference type="EMBL" id="NWUJ01000007">
    <property type="protein sequence ID" value="PFH34207.1"/>
    <property type="molecule type" value="Genomic_DNA"/>
</dbReference>
<name>A0A2A9MEZ8_BESBE</name>
<protein>
    <submittedName>
        <fullName evidence="2">Uncharacterized protein</fullName>
    </submittedName>
</protein>
<dbReference type="RefSeq" id="XP_029218216.1">
    <property type="nucleotide sequence ID" value="XM_029365732.1"/>
</dbReference>
<dbReference type="AlphaFoldDB" id="A0A2A9MEZ8"/>
<evidence type="ECO:0000256" key="1">
    <source>
        <dbReference type="SAM" id="MobiDB-lite"/>
    </source>
</evidence>
<dbReference type="VEuPathDB" id="ToxoDB:BESB_073590"/>
<feature type="compositionally biased region" description="Pro residues" evidence="1">
    <location>
        <begin position="230"/>
        <end position="244"/>
    </location>
</feature>
<feature type="region of interest" description="Disordered" evidence="1">
    <location>
        <begin position="186"/>
        <end position="258"/>
    </location>
</feature>